<dbReference type="PANTHER" id="PTHR30420:SF1">
    <property type="entry name" value="ARGININE N-SUCCINYLTRANSFERASE"/>
    <property type="match status" value="1"/>
</dbReference>
<dbReference type="OrthoDB" id="21121at2"/>
<proteinExistence type="predicted"/>
<dbReference type="STRING" id="430453.SAMN04487962_1287"/>
<protein>
    <recommendedName>
        <fullName evidence="4">Arginine N-succinyltransferase</fullName>
        <ecNumber evidence="4">2.3.1.109</ecNumber>
    </recommendedName>
</protein>
<dbReference type="GO" id="GO:0008791">
    <property type="term" value="F:arginine N-succinyltransferase activity"/>
    <property type="evidence" value="ECO:0007669"/>
    <property type="project" value="UniProtKB-UniRule"/>
</dbReference>
<evidence type="ECO:0000313" key="5">
    <source>
        <dbReference type="EMBL" id="SET82465.1"/>
    </source>
</evidence>
<accession>A0A1I0HFA6</accession>
<name>A0A1I0HFA6_9GAMM</name>
<dbReference type="Pfam" id="PF04958">
    <property type="entry name" value="AstA"/>
    <property type="match status" value="1"/>
</dbReference>
<keyword evidence="1" id="KW-0056">Arginine metabolism</keyword>
<dbReference type="AlphaFoldDB" id="A0A1I0HFA6"/>
<dbReference type="EMBL" id="FOHZ01000028">
    <property type="protein sequence ID" value="SET82465.1"/>
    <property type="molecule type" value="Genomic_DNA"/>
</dbReference>
<dbReference type="InterPro" id="IPR016181">
    <property type="entry name" value="Acyl_CoA_acyltransferase"/>
</dbReference>
<keyword evidence="2 5" id="KW-0808">Transferase</keyword>
<evidence type="ECO:0000313" key="6">
    <source>
        <dbReference type="Proteomes" id="UP000198762"/>
    </source>
</evidence>
<dbReference type="InterPro" id="IPR017650">
    <property type="entry name" value="Arginine_N-succinylTrfase"/>
</dbReference>
<dbReference type="NCBIfam" id="TIGR03244">
    <property type="entry name" value="arg_catab_AstA"/>
    <property type="match status" value="1"/>
</dbReference>
<dbReference type="EC" id="2.3.1.109" evidence="4"/>
<gene>
    <name evidence="5" type="ORF">SAMN04487962_1287</name>
</gene>
<evidence type="ECO:0000256" key="4">
    <source>
        <dbReference type="NCBIfam" id="TIGR03244"/>
    </source>
</evidence>
<dbReference type="NCBIfam" id="TIGR03243">
    <property type="entry name" value="arg_catab_AOST"/>
    <property type="match status" value="1"/>
</dbReference>
<reference evidence="6" key="1">
    <citation type="submission" date="2016-10" db="EMBL/GenBank/DDBJ databases">
        <authorList>
            <person name="Varghese N."/>
            <person name="Submissions S."/>
        </authorList>
    </citation>
    <scope>NUCLEOTIDE SEQUENCE [LARGE SCALE GENOMIC DNA]</scope>
    <source>
        <strain evidence="6">CGMCC 1.6489</strain>
    </source>
</reference>
<dbReference type="GO" id="GO:0006527">
    <property type="term" value="P:L-arginine catabolic process"/>
    <property type="evidence" value="ECO:0007669"/>
    <property type="project" value="UniProtKB-UniRule"/>
</dbReference>
<dbReference type="RefSeq" id="WP_091854552.1">
    <property type="nucleotide sequence ID" value="NZ_FOHZ01000028.1"/>
</dbReference>
<evidence type="ECO:0000256" key="3">
    <source>
        <dbReference type="ARBA" id="ARBA00023315"/>
    </source>
</evidence>
<dbReference type="Gene3D" id="2.40.40.20">
    <property type="match status" value="1"/>
</dbReference>
<dbReference type="PANTHER" id="PTHR30420">
    <property type="entry name" value="N-SUCCINYLARGININE DIHYDROLASE"/>
    <property type="match status" value="1"/>
</dbReference>
<dbReference type="InterPro" id="IPR007041">
    <property type="entry name" value="Arg_succinylTrfase_AstA/AruG"/>
</dbReference>
<dbReference type="Proteomes" id="UP000198762">
    <property type="component" value="Unassembled WGS sequence"/>
</dbReference>
<organism evidence="5 6">
    <name type="scientific">Marinobacter segnicrescens</name>
    <dbReference type="NCBI Taxonomy" id="430453"/>
    <lineage>
        <taxon>Bacteria</taxon>
        <taxon>Pseudomonadati</taxon>
        <taxon>Pseudomonadota</taxon>
        <taxon>Gammaproteobacteria</taxon>
        <taxon>Pseudomonadales</taxon>
        <taxon>Marinobacteraceae</taxon>
        <taxon>Marinobacter</taxon>
    </lineage>
</organism>
<keyword evidence="3" id="KW-0012">Acyltransferase</keyword>
<dbReference type="SUPFAM" id="SSF55729">
    <property type="entry name" value="Acyl-CoA N-acyltransferases (Nat)"/>
    <property type="match status" value="1"/>
</dbReference>
<evidence type="ECO:0000256" key="1">
    <source>
        <dbReference type="ARBA" id="ARBA00022503"/>
    </source>
</evidence>
<keyword evidence="6" id="KW-1185">Reference proteome</keyword>
<evidence type="ECO:0000256" key="2">
    <source>
        <dbReference type="ARBA" id="ARBA00022679"/>
    </source>
</evidence>
<sequence>MLIIRPLAENDLDDLYEMAASAGNGLTTLPPDRTLLKTKIDKAQATFNGQCPPDAGLYLFALEDTEQKRCAGISGIQARVGLDEVFYNYRLSITVSDSRELNVHVRTPTLYLTNDMTDATEIGSLLLADSHRGGGNGLLLSRSRFLFLDEFREHFSDKIFAEMRGVSDEQGQSPFWDALGRRFFDMEFVEADRLSARGNKSFIAELMPRFPIYLSLLPESATEVIGKVHKNTEPALNMLQAEGFNFNGLVDIFDGGPVVEAFLHNIRTIRQSILRPVRRVDRPLLSNLPAGERVMVSNRSFEDFRVGTLPRAAIRDEEVQMPGPIMEALGVAEGDQVRIAPLKEALF</sequence>